<comment type="caution">
    <text evidence="1">The sequence shown here is derived from an EMBL/GenBank/DDBJ whole genome shotgun (WGS) entry which is preliminary data.</text>
</comment>
<reference evidence="1 2" key="1">
    <citation type="journal article" date="2016" name="Front. Microbiol.">
        <title>Genomic Resource of Rice Seed Associated Bacteria.</title>
        <authorList>
            <person name="Midha S."/>
            <person name="Bansal K."/>
            <person name="Sharma S."/>
            <person name="Kumar N."/>
            <person name="Patil P.P."/>
            <person name="Chaudhry V."/>
            <person name="Patil P.B."/>
        </authorList>
    </citation>
    <scope>NUCLEOTIDE SEQUENCE [LARGE SCALE GENOMIC DNA]</scope>
    <source>
        <strain evidence="1 2">NS115</strain>
    </source>
</reference>
<organism evidence="1 2">
    <name type="scientific">Paenibacillus jamilae</name>
    <dbReference type="NCBI Taxonomy" id="114136"/>
    <lineage>
        <taxon>Bacteria</taxon>
        <taxon>Bacillati</taxon>
        <taxon>Bacillota</taxon>
        <taxon>Bacilli</taxon>
        <taxon>Bacillales</taxon>
        <taxon>Paenibacillaceae</taxon>
        <taxon>Paenibacillus</taxon>
    </lineage>
</organism>
<gene>
    <name evidence="1" type="ORF">NS115_01125</name>
</gene>
<dbReference type="Proteomes" id="UP000074866">
    <property type="component" value="Unassembled WGS sequence"/>
</dbReference>
<proteinExistence type="predicted"/>
<evidence type="ECO:0000313" key="2">
    <source>
        <dbReference type="Proteomes" id="UP000074866"/>
    </source>
</evidence>
<sequence>MAQAYPIPTTIEKWIKQGKGQGMGKHYVPWFTARQVPSQGRTHTAKGIKSGREHLLLSDLEWYYFYLLEWSDVIEGYREQYPLLPIEETIQIAEDLGVDHPIDPQKRELKVMTTDFVIDQDDSPVDVVNIKPANKITIREAEKMEIERQYWKARDVGWSLVTDKDIPVSYAMNVQYVHKTYNLAPYHITDQHVMKARVLMEQMIVDPAYKLTDITNQADDALGLTPGNSLVIVRHLIMTKQWKVNMKTRIDPNRPLEILDLNYGISSQQGGMRHA</sequence>
<name>A0ACC5A0V2_9BACL</name>
<keyword evidence="2" id="KW-1185">Reference proteome</keyword>
<protein>
    <submittedName>
        <fullName evidence="1">Uncharacterized protein</fullName>
    </submittedName>
</protein>
<dbReference type="EMBL" id="LDRX01000006">
    <property type="protein sequence ID" value="KTS85112.1"/>
    <property type="molecule type" value="Genomic_DNA"/>
</dbReference>
<accession>A0ACC5A0V2</accession>
<evidence type="ECO:0000313" key="1">
    <source>
        <dbReference type="EMBL" id="KTS85112.1"/>
    </source>
</evidence>